<dbReference type="GO" id="GO:0006164">
    <property type="term" value="P:purine nucleotide biosynthetic process"/>
    <property type="evidence" value="ECO:0007669"/>
    <property type="project" value="UniProtKB-KW"/>
</dbReference>
<comment type="caution">
    <text evidence="12">Lacks conserved residue(s) required for the propagation of feature annotation.</text>
</comment>
<evidence type="ECO:0000256" key="6">
    <source>
        <dbReference type="ARBA" id="ARBA00022801"/>
    </source>
</evidence>
<keyword evidence="5 12" id="KW-0658">Purine biosynthesis</keyword>
<dbReference type="PRINTS" id="PR00085">
    <property type="entry name" value="THFDHDRGNASE"/>
</dbReference>
<evidence type="ECO:0000259" key="13">
    <source>
        <dbReference type="Pfam" id="PF00763"/>
    </source>
</evidence>
<sequence length="304" mass="32336">MTAEILDGKRIAAEIRAEVAEEVEKTRFALKRPFHPCLVAVLVGEDPASQVYVRNKQRACEKAGIEGRTHRLPVDATQQQLMDLVQQLNEDPSVHGILVQLPLPKTGGGDSGFDERAVLDAIDPLKDVDAFSPVNVGLLMQGRARFLPCTPHGIVQLLHRSQISVAGKHVVVVGRSDIVGKPMAMMLAQRNSSCGRDVANATVTIAHSRTEDLGAMCRSADCLIAAVGVPEMIQGDMIKPGAVVIDVGINRVDGRLVGDVAFEQAKQVASAITPVPGGVGPLTIAMLLHNTVLAAKLQLPSTLP</sequence>
<evidence type="ECO:0000256" key="3">
    <source>
        <dbReference type="ARBA" id="ARBA00022563"/>
    </source>
</evidence>
<dbReference type="GO" id="GO:0005829">
    <property type="term" value="C:cytosol"/>
    <property type="evidence" value="ECO:0007669"/>
    <property type="project" value="TreeGrafter"/>
</dbReference>
<keyword evidence="11 12" id="KW-0511">Multifunctional enzyme</keyword>
<feature type="binding site" evidence="12">
    <location>
        <position position="249"/>
    </location>
    <ligand>
        <name>NADP(+)</name>
        <dbReference type="ChEBI" id="CHEBI:58349"/>
    </ligand>
</feature>
<accession>A0A5C6E3J5</accession>
<dbReference type="GO" id="GO:0035999">
    <property type="term" value="P:tetrahydrofolate interconversion"/>
    <property type="evidence" value="ECO:0007669"/>
    <property type="project" value="UniProtKB-UniRule"/>
</dbReference>
<dbReference type="EMBL" id="SJPV01000001">
    <property type="protein sequence ID" value="TWU41769.1"/>
    <property type="molecule type" value="Genomic_DNA"/>
</dbReference>
<feature type="domain" description="Tetrahydrofolate dehydrogenase/cyclohydrolase catalytic" evidence="13">
    <location>
        <begin position="6"/>
        <end position="129"/>
    </location>
</feature>
<dbReference type="CDD" id="cd01080">
    <property type="entry name" value="NAD_bind_m-THF_DH_Cyclohyd"/>
    <property type="match status" value="1"/>
</dbReference>
<proteinExistence type="inferred from homology"/>
<comment type="catalytic activity">
    <reaction evidence="12">
        <text>(6R)-5,10-methylene-5,6,7,8-tetrahydrofolate + NADP(+) = (6R)-5,10-methenyltetrahydrofolate + NADPH</text>
        <dbReference type="Rhea" id="RHEA:22812"/>
        <dbReference type="ChEBI" id="CHEBI:15636"/>
        <dbReference type="ChEBI" id="CHEBI:57455"/>
        <dbReference type="ChEBI" id="CHEBI:57783"/>
        <dbReference type="ChEBI" id="CHEBI:58349"/>
        <dbReference type="EC" id="1.5.1.5"/>
    </reaction>
</comment>
<name>A0A5C6E3J5_9BACT</name>
<dbReference type="InterPro" id="IPR000672">
    <property type="entry name" value="THF_DH/CycHdrlase"/>
</dbReference>
<keyword evidence="16" id="KW-1185">Reference proteome</keyword>
<dbReference type="Gene3D" id="3.40.50.720">
    <property type="entry name" value="NAD(P)-binding Rossmann-like Domain"/>
    <property type="match status" value="1"/>
</dbReference>
<dbReference type="InterPro" id="IPR020631">
    <property type="entry name" value="THF_DH/CycHdrlase_NAD-bd_dom"/>
</dbReference>
<comment type="catalytic activity">
    <reaction evidence="12">
        <text>(6R)-5,10-methenyltetrahydrofolate + H2O = (6R)-10-formyltetrahydrofolate + H(+)</text>
        <dbReference type="Rhea" id="RHEA:23700"/>
        <dbReference type="ChEBI" id="CHEBI:15377"/>
        <dbReference type="ChEBI" id="CHEBI:15378"/>
        <dbReference type="ChEBI" id="CHEBI:57455"/>
        <dbReference type="ChEBI" id="CHEBI:195366"/>
        <dbReference type="EC" id="3.5.4.9"/>
    </reaction>
</comment>
<comment type="subunit">
    <text evidence="2 12">Homodimer.</text>
</comment>
<dbReference type="SUPFAM" id="SSF53223">
    <property type="entry name" value="Aminoacid dehydrogenase-like, N-terminal domain"/>
    <property type="match status" value="1"/>
</dbReference>
<keyword evidence="10 12" id="KW-0486">Methionine biosynthesis</keyword>
<comment type="function">
    <text evidence="12">Catalyzes the oxidation of 5,10-methylenetetrahydrofolate to 5,10-methenyltetrahydrofolate and then the hydrolysis of 5,10-methenyltetrahydrofolate to 10-formyltetrahydrofolate.</text>
</comment>
<comment type="similarity">
    <text evidence="12">Belongs to the tetrahydrofolate dehydrogenase/cyclohydrolase family.</text>
</comment>
<organism evidence="15 16">
    <name type="scientific">Novipirellula artificiosorum</name>
    <dbReference type="NCBI Taxonomy" id="2528016"/>
    <lineage>
        <taxon>Bacteria</taxon>
        <taxon>Pseudomonadati</taxon>
        <taxon>Planctomycetota</taxon>
        <taxon>Planctomycetia</taxon>
        <taxon>Pirellulales</taxon>
        <taxon>Pirellulaceae</taxon>
        <taxon>Novipirellula</taxon>
    </lineage>
</organism>
<evidence type="ECO:0000256" key="5">
    <source>
        <dbReference type="ARBA" id="ARBA00022755"/>
    </source>
</evidence>
<dbReference type="PANTHER" id="PTHR48099:SF5">
    <property type="entry name" value="C-1-TETRAHYDROFOLATE SYNTHASE, CYTOPLASMIC"/>
    <property type="match status" value="1"/>
</dbReference>
<dbReference type="NCBIfam" id="NF010783">
    <property type="entry name" value="PRK14186.1"/>
    <property type="match status" value="1"/>
</dbReference>
<evidence type="ECO:0000256" key="9">
    <source>
        <dbReference type="ARBA" id="ARBA00023102"/>
    </source>
</evidence>
<dbReference type="EC" id="1.5.1.5" evidence="12"/>
<evidence type="ECO:0000256" key="1">
    <source>
        <dbReference type="ARBA" id="ARBA00004777"/>
    </source>
</evidence>
<dbReference type="AlphaFoldDB" id="A0A5C6E3J5"/>
<dbReference type="PROSITE" id="PS00766">
    <property type="entry name" value="THF_DHG_CYH_1"/>
    <property type="match status" value="1"/>
</dbReference>
<dbReference type="Pfam" id="PF02882">
    <property type="entry name" value="THF_DHG_CYH_C"/>
    <property type="match status" value="1"/>
</dbReference>
<dbReference type="HAMAP" id="MF_01576">
    <property type="entry name" value="THF_DHG_CYH"/>
    <property type="match status" value="1"/>
</dbReference>
<keyword evidence="7 12" id="KW-0521">NADP</keyword>
<dbReference type="RefSeq" id="WP_146524894.1">
    <property type="nucleotide sequence ID" value="NZ_SJPV01000001.1"/>
</dbReference>
<dbReference type="InterPro" id="IPR046346">
    <property type="entry name" value="Aminoacid_DH-like_N_sf"/>
</dbReference>
<evidence type="ECO:0000256" key="8">
    <source>
        <dbReference type="ARBA" id="ARBA00023002"/>
    </source>
</evidence>
<dbReference type="Proteomes" id="UP000319143">
    <property type="component" value="Unassembled WGS sequence"/>
</dbReference>
<dbReference type="InterPro" id="IPR020630">
    <property type="entry name" value="THF_DH/CycHdrlase_cat_dom"/>
</dbReference>
<dbReference type="EC" id="3.5.4.9" evidence="12"/>
<evidence type="ECO:0000256" key="7">
    <source>
        <dbReference type="ARBA" id="ARBA00022857"/>
    </source>
</evidence>
<dbReference type="Gene3D" id="3.40.50.10860">
    <property type="entry name" value="Leucine Dehydrogenase, chain A, domain 1"/>
    <property type="match status" value="1"/>
</dbReference>
<evidence type="ECO:0000313" key="16">
    <source>
        <dbReference type="Proteomes" id="UP000319143"/>
    </source>
</evidence>
<keyword evidence="9 12" id="KW-0368">Histidine biosynthesis</keyword>
<keyword evidence="4 12" id="KW-0028">Amino-acid biosynthesis</keyword>
<comment type="pathway">
    <text evidence="1 12">One-carbon metabolism; tetrahydrofolate interconversion.</text>
</comment>
<protein>
    <recommendedName>
        <fullName evidence="12">Bifunctional protein FolD</fullName>
    </recommendedName>
    <domain>
        <recommendedName>
            <fullName evidence="12">Methylenetetrahydrofolate dehydrogenase</fullName>
            <ecNumber evidence="12">1.5.1.5</ecNumber>
        </recommendedName>
    </domain>
    <domain>
        <recommendedName>
            <fullName evidence="12">Methenyltetrahydrofolate cyclohydrolase</fullName>
            <ecNumber evidence="12">3.5.4.9</ecNumber>
        </recommendedName>
    </domain>
</protein>
<dbReference type="InterPro" id="IPR036291">
    <property type="entry name" value="NAD(P)-bd_dom_sf"/>
</dbReference>
<gene>
    <name evidence="12 15" type="primary">folD</name>
    <name evidence="15" type="ORF">Poly41_00610</name>
</gene>
<dbReference type="GO" id="GO:0004488">
    <property type="term" value="F:methylenetetrahydrofolate dehydrogenase (NADP+) activity"/>
    <property type="evidence" value="ECO:0007669"/>
    <property type="project" value="UniProtKB-UniRule"/>
</dbReference>
<evidence type="ECO:0000256" key="4">
    <source>
        <dbReference type="ARBA" id="ARBA00022605"/>
    </source>
</evidence>
<evidence type="ECO:0000256" key="12">
    <source>
        <dbReference type="HAMAP-Rule" id="MF_01576"/>
    </source>
</evidence>
<dbReference type="GO" id="GO:0004477">
    <property type="term" value="F:methenyltetrahydrofolate cyclohydrolase activity"/>
    <property type="evidence" value="ECO:0007669"/>
    <property type="project" value="UniProtKB-UniRule"/>
</dbReference>
<dbReference type="OrthoDB" id="9803580at2"/>
<dbReference type="SUPFAM" id="SSF51735">
    <property type="entry name" value="NAD(P)-binding Rossmann-fold domains"/>
    <property type="match status" value="1"/>
</dbReference>
<keyword evidence="3 12" id="KW-0554">One-carbon metabolism</keyword>
<evidence type="ECO:0000256" key="10">
    <source>
        <dbReference type="ARBA" id="ARBA00023167"/>
    </source>
</evidence>
<dbReference type="GO" id="GO:0009086">
    <property type="term" value="P:methionine biosynthetic process"/>
    <property type="evidence" value="ECO:0007669"/>
    <property type="project" value="UniProtKB-KW"/>
</dbReference>
<dbReference type="GO" id="GO:0000105">
    <property type="term" value="P:L-histidine biosynthetic process"/>
    <property type="evidence" value="ECO:0007669"/>
    <property type="project" value="UniProtKB-KW"/>
</dbReference>
<keyword evidence="8 12" id="KW-0560">Oxidoreductase</keyword>
<feature type="domain" description="Tetrahydrofolate dehydrogenase/cyclohydrolase NAD(P)-binding" evidence="14">
    <location>
        <begin position="148"/>
        <end position="298"/>
    </location>
</feature>
<evidence type="ECO:0000313" key="15">
    <source>
        <dbReference type="EMBL" id="TWU41769.1"/>
    </source>
</evidence>
<dbReference type="PANTHER" id="PTHR48099">
    <property type="entry name" value="C-1-TETRAHYDROFOLATE SYNTHASE, CYTOPLASMIC-RELATED"/>
    <property type="match status" value="1"/>
</dbReference>
<dbReference type="UniPathway" id="UPA00193"/>
<feature type="binding site" evidence="12">
    <location>
        <begin position="174"/>
        <end position="176"/>
    </location>
    <ligand>
        <name>NADP(+)</name>
        <dbReference type="ChEBI" id="CHEBI:58349"/>
    </ligand>
</feature>
<dbReference type="InterPro" id="IPR020867">
    <property type="entry name" value="THF_DH/CycHdrlase_CS"/>
</dbReference>
<reference evidence="15 16" key="1">
    <citation type="submission" date="2019-02" db="EMBL/GenBank/DDBJ databases">
        <title>Deep-cultivation of Planctomycetes and their phenomic and genomic characterization uncovers novel biology.</title>
        <authorList>
            <person name="Wiegand S."/>
            <person name="Jogler M."/>
            <person name="Boedeker C."/>
            <person name="Pinto D."/>
            <person name="Vollmers J."/>
            <person name="Rivas-Marin E."/>
            <person name="Kohn T."/>
            <person name="Peeters S.H."/>
            <person name="Heuer A."/>
            <person name="Rast P."/>
            <person name="Oberbeckmann S."/>
            <person name="Bunk B."/>
            <person name="Jeske O."/>
            <person name="Meyerdierks A."/>
            <person name="Storesund J.E."/>
            <person name="Kallscheuer N."/>
            <person name="Luecker S."/>
            <person name="Lage O.M."/>
            <person name="Pohl T."/>
            <person name="Merkel B.J."/>
            <person name="Hornburger P."/>
            <person name="Mueller R.-W."/>
            <person name="Bruemmer F."/>
            <person name="Labrenz M."/>
            <person name="Spormann A.M."/>
            <person name="Op Den Camp H."/>
            <person name="Overmann J."/>
            <person name="Amann R."/>
            <person name="Jetten M.S.M."/>
            <person name="Mascher T."/>
            <person name="Medema M.H."/>
            <person name="Devos D.P."/>
            <person name="Kaster A.-K."/>
            <person name="Ovreas L."/>
            <person name="Rohde M."/>
            <person name="Galperin M.Y."/>
            <person name="Jogler C."/>
        </authorList>
    </citation>
    <scope>NUCLEOTIDE SEQUENCE [LARGE SCALE GENOMIC DNA]</scope>
    <source>
        <strain evidence="15 16">Poly41</strain>
    </source>
</reference>
<evidence type="ECO:0000256" key="11">
    <source>
        <dbReference type="ARBA" id="ARBA00023268"/>
    </source>
</evidence>
<evidence type="ECO:0000256" key="2">
    <source>
        <dbReference type="ARBA" id="ARBA00011738"/>
    </source>
</evidence>
<comment type="caution">
    <text evidence="15">The sequence shown here is derived from an EMBL/GenBank/DDBJ whole genome shotgun (WGS) entry which is preliminary data.</text>
</comment>
<dbReference type="Pfam" id="PF00763">
    <property type="entry name" value="THF_DHG_CYH"/>
    <property type="match status" value="1"/>
</dbReference>
<evidence type="ECO:0000259" key="14">
    <source>
        <dbReference type="Pfam" id="PF02882"/>
    </source>
</evidence>
<dbReference type="FunFam" id="3.40.50.10860:FF:000005">
    <property type="entry name" value="C-1-tetrahydrofolate synthase, cytoplasmic, putative"/>
    <property type="match status" value="1"/>
</dbReference>
<keyword evidence="6 12" id="KW-0378">Hydrolase</keyword>
<dbReference type="FunFam" id="3.40.50.720:FF:000006">
    <property type="entry name" value="Bifunctional protein FolD"/>
    <property type="match status" value="1"/>
</dbReference>